<dbReference type="EMBL" id="CAJVCH010263472">
    <property type="protein sequence ID" value="CAG7734131.1"/>
    <property type="molecule type" value="Genomic_DNA"/>
</dbReference>
<accession>A0A8J2KFC6</accession>
<reference evidence="1" key="1">
    <citation type="submission" date="2021-06" db="EMBL/GenBank/DDBJ databases">
        <authorList>
            <person name="Hodson N. C."/>
            <person name="Mongue J. A."/>
            <person name="Jaron S. K."/>
        </authorList>
    </citation>
    <scope>NUCLEOTIDE SEQUENCE</scope>
</reference>
<organism evidence="1 2">
    <name type="scientific">Allacma fusca</name>
    <dbReference type="NCBI Taxonomy" id="39272"/>
    <lineage>
        <taxon>Eukaryota</taxon>
        <taxon>Metazoa</taxon>
        <taxon>Ecdysozoa</taxon>
        <taxon>Arthropoda</taxon>
        <taxon>Hexapoda</taxon>
        <taxon>Collembola</taxon>
        <taxon>Symphypleona</taxon>
        <taxon>Sminthuridae</taxon>
        <taxon>Allacma</taxon>
    </lineage>
</organism>
<comment type="caution">
    <text evidence="1">The sequence shown here is derived from an EMBL/GenBank/DDBJ whole genome shotgun (WGS) entry which is preliminary data.</text>
</comment>
<dbReference type="Proteomes" id="UP000708208">
    <property type="component" value="Unassembled WGS sequence"/>
</dbReference>
<gene>
    <name evidence="1" type="ORF">AFUS01_LOCUS22535</name>
</gene>
<name>A0A8J2KFC6_9HEXA</name>
<protein>
    <submittedName>
        <fullName evidence="1">Uncharacterized protein</fullName>
    </submittedName>
</protein>
<keyword evidence="2" id="KW-1185">Reference proteome</keyword>
<dbReference type="AlphaFoldDB" id="A0A8J2KFC6"/>
<sequence length="291" mass="34274">MNYSRYFPNVEELRFYGQGQDTADLENFLQFKSFRIDFPLLHVQKLYFHFSPRFSLNYKDVTASRLLELVPNVKEIHGVPITMVQEFRDIGKLHVLRSVVYCKHNRVMTETEGMRMLVQAKLKFRFLFIGKKFHWYLDNSFIQTSKESFEDLLELGKETIEHFIVQPLKPKSLIAFPNEMPAVKHIGLWGICGGFMYFEHGEDLSKRFPNVNTILFYNFTERMWTQSKRWWLPGGMFHSNNFRGQITCLKSNVNLKRSIEDNLLDKFISVKEVNIETNDPDGDDYIAGGII</sequence>
<evidence type="ECO:0000313" key="1">
    <source>
        <dbReference type="EMBL" id="CAG7734131.1"/>
    </source>
</evidence>
<proteinExistence type="predicted"/>
<evidence type="ECO:0000313" key="2">
    <source>
        <dbReference type="Proteomes" id="UP000708208"/>
    </source>
</evidence>